<sequence>MMWPFKRKSEIEQRASLGVTLEYMDHRRRGLLTDGKVPLSATVGTALHFWTSGFAMLELAPVPVDPATLAAMGRDLLLKGETCWHIRADGSALKLDHVAYWDELASGRFHLHIAHPHETETRKALAGEVLRLTINADPATPWQGRSPFKMMGLSPALLAEIEKAVSNATSYTGKGLLPMPSTIPEDQQQKAATGLQSSSLAVVSSKADFAHQTGGHASEFRRVDLTPDLGKADLNTFTADLHNRLLAGCGVPPALVTGNGNAGAMREGYRLFALQTILPLARQCLPELTRKIGVQTVSIDQMMSADVAGRARAVGVLTGAGVPLDKAMRLVGWDHE</sequence>
<protein>
    <recommendedName>
        <fullName evidence="3">Phage portal protein</fullName>
    </recommendedName>
</protein>
<keyword evidence="2" id="KW-1185">Reference proteome</keyword>
<name>A0ABQ4NME4_9RHOB</name>
<dbReference type="EMBL" id="BPFH01000004">
    <property type="protein sequence ID" value="GIT95576.1"/>
    <property type="molecule type" value="Genomic_DNA"/>
</dbReference>
<organism evidence="1 2">
    <name type="scientific">Jannaschia pagri</name>
    <dbReference type="NCBI Taxonomy" id="2829797"/>
    <lineage>
        <taxon>Bacteria</taxon>
        <taxon>Pseudomonadati</taxon>
        <taxon>Pseudomonadota</taxon>
        <taxon>Alphaproteobacteria</taxon>
        <taxon>Rhodobacterales</taxon>
        <taxon>Roseobacteraceae</taxon>
        <taxon>Jannaschia</taxon>
    </lineage>
</organism>
<evidence type="ECO:0000313" key="1">
    <source>
        <dbReference type="EMBL" id="GIT95576.1"/>
    </source>
</evidence>
<accession>A0ABQ4NME4</accession>
<reference evidence="1 2" key="1">
    <citation type="submission" date="2021-05" db="EMBL/GenBank/DDBJ databases">
        <title>Bacteria Genome sequencing.</title>
        <authorList>
            <person name="Takabe Y."/>
            <person name="Nakajima Y."/>
            <person name="Suzuki S."/>
            <person name="Shiozaki T."/>
        </authorList>
    </citation>
    <scope>NUCLEOTIDE SEQUENCE [LARGE SCALE GENOMIC DNA]</scope>
    <source>
        <strain evidence="1 2">AI_62</strain>
    </source>
</reference>
<evidence type="ECO:0008006" key="3">
    <source>
        <dbReference type="Google" id="ProtNLM"/>
    </source>
</evidence>
<evidence type="ECO:0000313" key="2">
    <source>
        <dbReference type="Proteomes" id="UP000786693"/>
    </source>
</evidence>
<proteinExistence type="predicted"/>
<dbReference type="Proteomes" id="UP000786693">
    <property type="component" value="Unassembled WGS sequence"/>
</dbReference>
<dbReference type="RefSeq" id="WP_220749091.1">
    <property type="nucleotide sequence ID" value="NZ_BPFH01000004.1"/>
</dbReference>
<gene>
    <name evidence="1" type="ORF">JANAI62_21990</name>
</gene>
<comment type="caution">
    <text evidence="1">The sequence shown here is derived from an EMBL/GenBank/DDBJ whole genome shotgun (WGS) entry which is preliminary data.</text>
</comment>